<dbReference type="PANTHER" id="PTHR11820">
    <property type="entry name" value="ACYLPYRUVASE"/>
    <property type="match status" value="1"/>
</dbReference>
<organism evidence="3 4">
    <name type="scientific">Parafrankia soli</name>
    <dbReference type="NCBI Taxonomy" id="2599596"/>
    <lineage>
        <taxon>Bacteria</taxon>
        <taxon>Bacillati</taxon>
        <taxon>Actinomycetota</taxon>
        <taxon>Actinomycetes</taxon>
        <taxon>Frankiales</taxon>
        <taxon>Frankiaceae</taxon>
        <taxon>Parafrankia</taxon>
    </lineage>
</organism>
<keyword evidence="3" id="KW-0378">Hydrolase</keyword>
<comment type="caution">
    <text evidence="3">The sequence shown here is derived from an EMBL/GenBank/DDBJ whole genome shotgun (WGS) entry which is preliminary data.</text>
</comment>
<dbReference type="GO" id="GO:0046872">
    <property type="term" value="F:metal ion binding"/>
    <property type="evidence" value="ECO:0007669"/>
    <property type="project" value="UniProtKB-KW"/>
</dbReference>
<accession>A0A1S1Q5R2</accession>
<dbReference type="GO" id="GO:0016853">
    <property type="term" value="F:isomerase activity"/>
    <property type="evidence" value="ECO:0007669"/>
    <property type="project" value="UniProtKB-ARBA"/>
</dbReference>
<dbReference type="GO" id="GO:0019752">
    <property type="term" value="P:carboxylic acid metabolic process"/>
    <property type="evidence" value="ECO:0007669"/>
    <property type="project" value="UniProtKB-ARBA"/>
</dbReference>
<dbReference type="InterPro" id="IPR036663">
    <property type="entry name" value="Fumarylacetoacetase_C_sf"/>
</dbReference>
<dbReference type="AlphaFoldDB" id="A0A1S1Q5R2"/>
<gene>
    <name evidence="3" type="ORF">BBK14_17585</name>
</gene>
<dbReference type="FunFam" id="3.90.850.10:FF:000002">
    <property type="entry name" value="2-hydroxyhepta-2,4-diene-1,7-dioate isomerase"/>
    <property type="match status" value="1"/>
</dbReference>
<feature type="domain" description="Fumarylacetoacetase-like C-terminal" evidence="2">
    <location>
        <begin position="85"/>
        <end position="289"/>
    </location>
</feature>
<evidence type="ECO:0000313" key="3">
    <source>
        <dbReference type="EMBL" id="OHV28937.1"/>
    </source>
</evidence>
<evidence type="ECO:0000259" key="2">
    <source>
        <dbReference type="Pfam" id="PF01557"/>
    </source>
</evidence>
<sequence>MRFVGLRDGRRVVVGLVFGADGAGPQGGPMGTAGDERPRVARVADVDEFYGDLADWTAKARRMTAGEHDLADVELVPPVPAGARILGMGLNYHAHAAETGLELPRRPPIFGRWTASLTVDGTPVPVPPGERGLDWEGELAVIVGSRMTDVDEDAALRGVFGYAVFNDLSARRAQGASAQWTLGKNSDRSGPMGPVVTADEVGDPAAGLRLVTRVNGEVVQDGDTSDMIFSIGRILSFVSRTLTLNPGDILITGTPAGVGYIRKPPRYLGPGDVVEVWIERVGTIRNPVVDASARP</sequence>
<keyword evidence="4" id="KW-1185">Reference proteome</keyword>
<dbReference type="Gene3D" id="3.90.850.10">
    <property type="entry name" value="Fumarylacetoacetase-like, C-terminal domain"/>
    <property type="match status" value="1"/>
</dbReference>
<dbReference type="EMBL" id="MAXA01000202">
    <property type="protein sequence ID" value="OHV28937.1"/>
    <property type="molecule type" value="Genomic_DNA"/>
</dbReference>
<reference evidence="4" key="1">
    <citation type="submission" date="2016-07" db="EMBL/GenBank/DDBJ databases">
        <title>Frankia sp. NRRL B-16219 Genome sequencing.</title>
        <authorList>
            <person name="Ghodhbane-Gtari F."/>
            <person name="Swanson E."/>
            <person name="Gueddou A."/>
            <person name="Louati M."/>
            <person name="Nouioui I."/>
            <person name="Hezbri K."/>
            <person name="Abebe-Akele F."/>
            <person name="Simpson S."/>
            <person name="Morris K."/>
            <person name="Thomas K."/>
            <person name="Gtari M."/>
            <person name="Tisa L.S."/>
        </authorList>
    </citation>
    <scope>NUCLEOTIDE SEQUENCE [LARGE SCALE GENOMIC DNA]</scope>
    <source>
        <strain evidence="4">NRRL B-16219</strain>
    </source>
</reference>
<dbReference type="Proteomes" id="UP000179769">
    <property type="component" value="Unassembled WGS sequence"/>
</dbReference>
<evidence type="ECO:0000256" key="1">
    <source>
        <dbReference type="ARBA" id="ARBA00022723"/>
    </source>
</evidence>
<dbReference type="OrthoDB" id="9805307at2"/>
<dbReference type="RefSeq" id="WP_071063252.1">
    <property type="nucleotide sequence ID" value="NZ_MAXA01000202.1"/>
</dbReference>
<protein>
    <submittedName>
        <fullName evidence="3">Fumarylacetoacetate hydrolase</fullName>
    </submittedName>
</protein>
<dbReference type="Pfam" id="PF01557">
    <property type="entry name" value="FAA_hydrolase"/>
    <property type="match status" value="1"/>
</dbReference>
<proteinExistence type="predicted"/>
<dbReference type="SUPFAM" id="SSF56529">
    <property type="entry name" value="FAH"/>
    <property type="match status" value="1"/>
</dbReference>
<dbReference type="InterPro" id="IPR011234">
    <property type="entry name" value="Fumarylacetoacetase-like_C"/>
</dbReference>
<dbReference type="GO" id="GO:0016787">
    <property type="term" value="F:hydrolase activity"/>
    <property type="evidence" value="ECO:0007669"/>
    <property type="project" value="UniProtKB-KW"/>
</dbReference>
<keyword evidence="1" id="KW-0479">Metal-binding</keyword>
<dbReference type="PANTHER" id="PTHR11820:SF112">
    <property type="entry name" value="FUMARYLACETOACETATE HYDROLASE FAMILY PROTEIN (AFU_ORTHOLOGUE AFUA_1G02370)-RELATED"/>
    <property type="match status" value="1"/>
</dbReference>
<name>A0A1S1Q5R2_9ACTN</name>
<evidence type="ECO:0000313" key="4">
    <source>
        <dbReference type="Proteomes" id="UP000179769"/>
    </source>
</evidence>